<dbReference type="Gene3D" id="1.10.101.10">
    <property type="entry name" value="PGBD-like superfamily/PGBD"/>
    <property type="match status" value="1"/>
</dbReference>
<dbReference type="InterPro" id="IPR036365">
    <property type="entry name" value="PGBD-like_sf"/>
</dbReference>
<dbReference type="Pfam" id="PF01471">
    <property type="entry name" value="PG_binding_1"/>
    <property type="match status" value="1"/>
</dbReference>
<dbReference type="KEGG" id="salq:SYNTR_1379"/>
<evidence type="ECO:0000313" key="2">
    <source>
        <dbReference type="EMBL" id="QGT99972.1"/>
    </source>
</evidence>
<dbReference type="InterPro" id="IPR036366">
    <property type="entry name" value="PGBDSf"/>
</dbReference>
<dbReference type="RefSeq" id="WP_197079047.1">
    <property type="nucleotide sequence ID" value="NZ_CP046457.1"/>
</dbReference>
<organism evidence="2 3">
    <name type="scientific">Candidatus Syntrophocurvum alkaliphilum</name>
    <dbReference type="NCBI Taxonomy" id="2293317"/>
    <lineage>
        <taxon>Bacteria</taxon>
        <taxon>Bacillati</taxon>
        <taxon>Bacillota</taxon>
        <taxon>Clostridia</taxon>
        <taxon>Eubacteriales</taxon>
        <taxon>Syntrophomonadaceae</taxon>
        <taxon>Candidatus Syntrophocurvum</taxon>
    </lineage>
</organism>
<protein>
    <recommendedName>
        <fullName evidence="1">LysM domain-containing protein</fullName>
    </recommendedName>
</protein>
<evidence type="ECO:0000259" key="1">
    <source>
        <dbReference type="PROSITE" id="PS51782"/>
    </source>
</evidence>
<dbReference type="Gene3D" id="3.10.350.10">
    <property type="entry name" value="LysM domain"/>
    <property type="match status" value="1"/>
</dbReference>
<dbReference type="Pfam" id="PF01476">
    <property type="entry name" value="LysM"/>
    <property type="match status" value="1"/>
</dbReference>
<dbReference type="InterPro" id="IPR002477">
    <property type="entry name" value="Peptidoglycan-bd-like"/>
</dbReference>
<keyword evidence="3" id="KW-1185">Reference proteome</keyword>
<feature type="domain" description="LysM" evidence="1">
    <location>
        <begin position="107"/>
        <end position="150"/>
    </location>
</feature>
<sequence>MLIKNKKIIAIVTTLIFILSSMLIANPVWANYGDRNLYWGVRGDDVKNVQRDLTNLGYNTYGIDGVFGANTHDAVVSFQRDNDLPTTGVVASMTKNALNKHMNNQNTVHTTQRGDTLFKIAMQYGTSVDAIMQANSVDPDNIYPGIQIVIPNSSNTSTSNPSRGASRYGEYVDWWSVVDSTWTIGGIATITDLDTGISFQARRYGGGYHADVEPLTAADTEKLRQIYGGQWSWARKAVLVTTNGRTFAGSMNGMPHAQQAIWDNNFNGHFCVHFLNSRTHGTNRVCPNHQAMVRKAAGR</sequence>
<dbReference type="Proteomes" id="UP000426444">
    <property type="component" value="Chromosome"/>
</dbReference>
<name>A0A6I6DGF9_9FIRM</name>
<evidence type="ECO:0000313" key="3">
    <source>
        <dbReference type="Proteomes" id="UP000426444"/>
    </source>
</evidence>
<reference evidence="3" key="1">
    <citation type="journal article" date="2019" name="Microbiology">
        <title>Complete Genome Sequence of an Uncultured Bacterium of the Candidate Phylum Bipolaricaulota.</title>
        <authorList>
            <person name="Kadnikov V.V."/>
            <person name="Mardanov A.V."/>
            <person name="Beletsky A.V."/>
            <person name="Frank Y.A."/>
            <person name="Karnachuk O.V."/>
            <person name="Ravin N.V."/>
        </authorList>
    </citation>
    <scope>NUCLEOTIDE SEQUENCE [LARGE SCALE GENOMIC DNA]</scope>
</reference>
<proteinExistence type="predicted"/>
<dbReference type="SUPFAM" id="SSF54106">
    <property type="entry name" value="LysM domain"/>
    <property type="match status" value="1"/>
</dbReference>
<dbReference type="PANTHER" id="PTHR33734">
    <property type="entry name" value="LYSM DOMAIN-CONTAINING GPI-ANCHORED PROTEIN 2"/>
    <property type="match status" value="1"/>
</dbReference>
<dbReference type="SUPFAM" id="SSF47090">
    <property type="entry name" value="PGBD-like"/>
    <property type="match status" value="1"/>
</dbReference>
<dbReference type="PROSITE" id="PS51782">
    <property type="entry name" value="LYSM"/>
    <property type="match status" value="1"/>
</dbReference>
<dbReference type="AlphaFoldDB" id="A0A6I6DGF9"/>
<accession>A0A6I6DGF9</accession>
<gene>
    <name evidence="2" type="ORF">SYNTR_1379</name>
</gene>
<dbReference type="InterPro" id="IPR036779">
    <property type="entry name" value="LysM_dom_sf"/>
</dbReference>
<dbReference type="EMBL" id="CP046457">
    <property type="protein sequence ID" value="QGT99972.1"/>
    <property type="molecule type" value="Genomic_DNA"/>
</dbReference>
<dbReference type="CDD" id="cd00118">
    <property type="entry name" value="LysM"/>
    <property type="match status" value="1"/>
</dbReference>
<dbReference type="SMART" id="SM00257">
    <property type="entry name" value="LysM"/>
    <property type="match status" value="1"/>
</dbReference>
<dbReference type="InterPro" id="IPR018392">
    <property type="entry name" value="LysM"/>
</dbReference>
<dbReference type="PANTHER" id="PTHR33734:SF22">
    <property type="entry name" value="MEMBRANE-BOUND LYTIC MUREIN TRANSGLYCOSYLASE D"/>
    <property type="match status" value="1"/>
</dbReference>